<evidence type="ECO:0000256" key="3">
    <source>
        <dbReference type="SAM" id="Phobius"/>
    </source>
</evidence>
<name>A0ABR9QGA8_9BACI</name>
<comment type="cofactor">
    <cofactor evidence="1">
        <name>FMN</name>
        <dbReference type="ChEBI" id="CHEBI:58210"/>
    </cofactor>
</comment>
<feature type="transmembrane region" description="Helical" evidence="3">
    <location>
        <begin position="419"/>
        <end position="436"/>
    </location>
</feature>
<feature type="transmembrane region" description="Helical" evidence="3">
    <location>
        <begin position="457"/>
        <end position="481"/>
    </location>
</feature>
<proteinExistence type="predicted"/>
<feature type="transmembrane region" description="Helical" evidence="3">
    <location>
        <begin position="518"/>
        <end position="539"/>
    </location>
</feature>
<dbReference type="SUPFAM" id="SSF51395">
    <property type="entry name" value="FMN-linked oxidoreductases"/>
    <property type="match status" value="1"/>
</dbReference>
<dbReference type="Gene3D" id="3.20.20.70">
    <property type="entry name" value="Aldolase class I"/>
    <property type="match status" value="2"/>
</dbReference>
<organism evidence="4 5">
    <name type="scientific">Litchfieldia luteola</name>
    <dbReference type="NCBI Taxonomy" id="682179"/>
    <lineage>
        <taxon>Bacteria</taxon>
        <taxon>Bacillati</taxon>
        <taxon>Bacillota</taxon>
        <taxon>Bacilli</taxon>
        <taxon>Bacillales</taxon>
        <taxon>Bacillaceae</taxon>
        <taxon>Litchfieldia</taxon>
    </lineage>
</organism>
<dbReference type="EMBL" id="JADCLJ010000011">
    <property type="protein sequence ID" value="MBE4907532.1"/>
    <property type="molecule type" value="Genomic_DNA"/>
</dbReference>
<evidence type="ECO:0000313" key="4">
    <source>
        <dbReference type="EMBL" id="MBE4907532.1"/>
    </source>
</evidence>
<feature type="transmembrane region" description="Helical" evidence="3">
    <location>
        <begin position="364"/>
        <end position="383"/>
    </location>
</feature>
<dbReference type="InterPro" id="IPR013785">
    <property type="entry name" value="Aldolase_TIM"/>
</dbReference>
<evidence type="ECO:0000256" key="2">
    <source>
        <dbReference type="ARBA" id="ARBA00004725"/>
    </source>
</evidence>
<comment type="pathway">
    <text evidence="2">Pyrimidine metabolism; UMP biosynthesis via de novo pathway.</text>
</comment>
<comment type="caution">
    <text evidence="4">The sequence shown here is derived from an EMBL/GenBank/DDBJ whole genome shotgun (WGS) entry which is preliminary data.</text>
</comment>
<dbReference type="InterPro" id="IPR050074">
    <property type="entry name" value="DHO_dehydrogenase"/>
</dbReference>
<gene>
    <name evidence="4" type="ORF">IMZ08_05570</name>
</gene>
<feature type="transmembrane region" description="Helical" evidence="3">
    <location>
        <begin position="576"/>
        <end position="597"/>
    </location>
</feature>
<evidence type="ECO:0000256" key="1">
    <source>
        <dbReference type="ARBA" id="ARBA00001917"/>
    </source>
</evidence>
<accession>A0ABR9QGA8</accession>
<keyword evidence="5" id="KW-1185">Reference proteome</keyword>
<keyword evidence="3" id="KW-0812">Transmembrane</keyword>
<dbReference type="PANTHER" id="PTHR48109:SF4">
    <property type="entry name" value="DIHYDROOROTATE DEHYDROGENASE (QUINONE), MITOCHONDRIAL"/>
    <property type="match status" value="1"/>
</dbReference>
<protein>
    <submittedName>
        <fullName evidence="4">Dihydroorotate dehydrogenase</fullName>
    </submittedName>
</protein>
<keyword evidence="3" id="KW-1133">Transmembrane helix</keyword>
<evidence type="ECO:0000313" key="5">
    <source>
        <dbReference type="Proteomes" id="UP001516662"/>
    </source>
</evidence>
<dbReference type="RefSeq" id="WP_193535011.1">
    <property type="nucleotide sequence ID" value="NZ_JADCLJ010000011.1"/>
</dbReference>
<dbReference type="Proteomes" id="UP001516662">
    <property type="component" value="Unassembled WGS sequence"/>
</dbReference>
<feature type="transmembrane region" description="Helical" evidence="3">
    <location>
        <begin position="305"/>
        <end position="332"/>
    </location>
</feature>
<sequence length="600" mass="67002">MPDWSYHVLFKPILSKLSPTVSREFIHRGMSRIASVPGGHHFINFLGREESSPALSTEVNGLQLSNVVGLSGKIDPLLSGTKAFSNLGFGFLEVGPVTIEATPMTPPTVMRDEQTIEFTPFVESLGLTKTVDKLENFRKKQPVIVRLSGSTDEIEIMIQEIEPYADAYIIDTREQIEDWNSIPSLSTKPIYIGIRSNQITNHSIEVLDCFSGVVLDEDEAEIDSINLKNHLNAISYLRQNKFTKTVITVGGILEPSDALSLLDATAELVMVSGGYVFSGPGLPKRIKEAQLARIQNQLLLEEKGWVWYFLFGLSILIGGLLALLISITSIILPYDEYFLNMKKETIGSFNNRILFFMAHDRMTLAGTMISGGIVYIALSYYGIRKGLLWAKQATDAAAITGFLGILMFIGYGYLDWLHLLFWIILAPFYVMGFMKTKHLKGTPSSTNRTNHVIWRHSLLGQFLFVVLGFSLTLGGIVISYIGVTTVFIPTDISYICMPPEMLDEFNDKLIPVIAHDRAGFGSALISVGLLILMLSLWGFQQGNKWVWWTLLIGGIPAFISGIAVHFTIGYTTFTHLLPAYFALVLFLLGLIYSYRFFHYK</sequence>
<dbReference type="PANTHER" id="PTHR48109">
    <property type="entry name" value="DIHYDROOROTATE DEHYDROGENASE (QUINONE), MITOCHONDRIAL-RELATED"/>
    <property type="match status" value="1"/>
</dbReference>
<feature type="transmembrane region" description="Helical" evidence="3">
    <location>
        <begin position="546"/>
        <end position="570"/>
    </location>
</feature>
<reference evidence="4 5" key="1">
    <citation type="submission" date="2020-10" db="EMBL/GenBank/DDBJ databases">
        <title>Bacillus sp. HD4P25, an endophyte from a halophyte.</title>
        <authorList>
            <person name="Sun J.-Q."/>
        </authorList>
    </citation>
    <scope>NUCLEOTIDE SEQUENCE [LARGE SCALE GENOMIC DNA]</scope>
    <source>
        <strain evidence="4 5">YIM 93174</strain>
    </source>
</reference>
<keyword evidence="3" id="KW-0472">Membrane</keyword>